<dbReference type="AlphaFoldDB" id="A0A7Y9THK3"/>
<proteinExistence type="predicted"/>
<feature type="transmembrane region" description="Helical" evidence="2">
    <location>
        <begin position="154"/>
        <end position="172"/>
    </location>
</feature>
<protein>
    <submittedName>
        <fullName evidence="3">Putative membrane protein</fullName>
    </submittedName>
</protein>
<evidence type="ECO:0000313" key="3">
    <source>
        <dbReference type="EMBL" id="NYF81176.1"/>
    </source>
</evidence>
<keyword evidence="2" id="KW-0472">Membrane</keyword>
<sequence length="559" mass="61336">MTSASEPSSERHTHGRLTLLLFPLVALIAVLPLILNGCSCGHDFDFHILSWMEAATQFSHGNLHPHWAFTPAFNAGEPRFVFYPPLSWSIGAVLGLLLPWTGTPIVYTWLVLTAAGLACHRLLRDFVPPSTALLVAALYAVNPYMLFTAYERTAYAELLAAAWLPLILHAILRKRVTIPRIAIPIALLWLTNAPAAVIGCYSLAILALVRLILTLRKPIDSATPPTRLALNTVAGTTLGLGLAAFYVLPAAYERRFVQIKMAMVEGMRITDNFLFHHTPDPDHDAVLRTASLLAISLLIATAASLFAAFLQSRKSNSTRNLLYALISLTAVITLLLTPLSATIWSHAPELSFLQFPWRFLAILTPALALSLAITLRNLRLTQTQAALISLILVSALIFAGYRQFRQDCDPEDTVAARLSLFHSSAGTDPTDEYTPTDADNDVLGKSNPPSWLAPDPDAPPPPNAISGPLHWPLDLTSPTQQVIILNLRNYPAWRITLNHQFVTTRLQRDDGLTAFPIPAGSSHLDIAYTRTTDQTTGVAISVASVAILLFNLRRRRHPR</sequence>
<evidence type="ECO:0000256" key="1">
    <source>
        <dbReference type="SAM" id="MobiDB-lite"/>
    </source>
</evidence>
<feature type="transmembrane region" description="Helical" evidence="2">
    <location>
        <begin position="129"/>
        <end position="147"/>
    </location>
</feature>
<feature type="region of interest" description="Disordered" evidence="1">
    <location>
        <begin position="426"/>
        <end position="465"/>
    </location>
</feature>
<comment type="caution">
    <text evidence="3">The sequence shown here is derived from an EMBL/GenBank/DDBJ whole genome shotgun (WGS) entry which is preliminary data.</text>
</comment>
<feature type="transmembrane region" description="Helical" evidence="2">
    <location>
        <begin position="228"/>
        <end position="248"/>
    </location>
</feature>
<feature type="transmembrane region" description="Helical" evidence="2">
    <location>
        <begin position="322"/>
        <end position="343"/>
    </location>
</feature>
<gene>
    <name evidence="3" type="ORF">HDF17_003496</name>
</gene>
<evidence type="ECO:0000313" key="4">
    <source>
        <dbReference type="Proteomes" id="UP000589520"/>
    </source>
</evidence>
<keyword evidence="4" id="KW-1185">Reference proteome</keyword>
<keyword evidence="2" id="KW-0812">Transmembrane</keyword>
<feature type="transmembrane region" description="Helical" evidence="2">
    <location>
        <begin position="535"/>
        <end position="552"/>
    </location>
</feature>
<dbReference type="EMBL" id="JACCCW010000002">
    <property type="protein sequence ID" value="NYF81176.1"/>
    <property type="molecule type" value="Genomic_DNA"/>
</dbReference>
<evidence type="ECO:0000256" key="2">
    <source>
        <dbReference type="SAM" id="Phobius"/>
    </source>
</evidence>
<feature type="transmembrane region" description="Helical" evidence="2">
    <location>
        <begin position="355"/>
        <end position="373"/>
    </location>
</feature>
<keyword evidence="2" id="KW-1133">Transmembrane helix</keyword>
<organism evidence="3 4">
    <name type="scientific">Granulicella arctica</name>
    <dbReference type="NCBI Taxonomy" id="940613"/>
    <lineage>
        <taxon>Bacteria</taxon>
        <taxon>Pseudomonadati</taxon>
        <taxon>Acidobacteriota</taxon>
        <taxon>Terriglobia</taxon>
        <taxon>Terriglobales</taxon>
        <taxon>Acidobacteriaceae</taxon>
        <taxon>Granulicella</taxon>
    </lineage>
</organism>
<dbReference type="Proteomes" id="UP000589520">
    <property type="component" value="Unassembled WGS sequence"/>
</dbReference>
<accession>A0A7Y9THK3</accession>
<feature type="transmembrane region" description="Helical" evidence="2">
    <location>
        <begin position="192"/>
        <end position="216"/>
    </location>
</feature>
<feature type="transmembrane region" description="Helical" evidence="2">
    <location>
        <begin position="290"/>
        <end position="310"/>
    </location>
</feature>
<reference evidence="3 4" key="1">
    <citation type="submission" date="2020-07" db="EMBL/GenBank/DDBJ databases">
        <title>Genomic Encyclopedia of Type Strains, Phase IV (KMG-V): Genome sequencing to study the core and pangenomes of soil and plant-associated prokaryotes.</title>
        <authorList>
            <person name="Whitman W."/>
        </authorList>
    </citation>
    <scope>NUCLEOTIDE SEQUENCE [LARGE SCALE GENOMIC DNA]</scope>
    <source>
        <strain evidence="3 4">X4EP2</strain>
    </source>
</reference>
<feature type="transmembrane region" description="Helical" evidence="2">
    <location>
        <begin position="385"/>
        <end position="404"/>
    </location>
</feature>
<name>A0A7Y9THK3_9BACT</name>
<dbReference type="RefSeq" id="WP_179493021.1">
    <property type="nucleotide sequence ID" value="NZ_JACCCW010000002.1"/>
</dbReference>